<dbReference type="Pfam" id="PF02096">
    <property type="entry name" value="60KD_IMP"/>
    <property type="match status" value="1"/>
</dbReference>
<evidence type="ECO:0000256" key="5">
    <source>
        <dbReference type="RuleBase" id="RU003945"/>
    </source>
</evidence>
<feature type="transmembrane region" description="Helical" evidence="6">
    <location>
        <begin position="110"/>
        <end position="131"/>
    </location>
</feature>
<organism evidence="8 9">
    <name type="scientific">Albugo candida</name>
    <dbReference type="NCBI Taxonomy" id="65357"/>
    <lineage>
        <taxon>Eukaryota</taxon>
        <taxon>Sar</taxon>
        <taxon>Stramenopiles</taxon>
        <taxon>Oomycota</taxon>
        <taxon>Peronosporomycetes</taxon>
        <taxon>Albuginales</taxon>
        <taxon>Albuginaceae</taxon>
        <taxon>Albugo</taxon>
    </lineage>
</organism>
<comment type="similarity">
    <text evidence="5">Belongs to the OXA1/ALB3/YidC family.</text>
</comment>
<keyword evidence="2 5" id="KW-0812">Transmembrane</keyword>
<dbReference type="Pfam" id="PF13242">
    <property type="entry name" value="Hydrolase_like"/>
    <property type="match status" value="1"/>
</dbReference>
<dbReference type="GO" id="GO:0032977">
    <property type="term" value="F:membrane insertase activity"/>
    <property type="evidence" value="ECO:0007669"/>
    <property type="project" value="InterPro"/>
</dbReference>
<feature type="transmembrane region" description="Helical" evidence="6">
    <location>
        <begin position="188"/>
        <end position="211"/>
    </location>
</feature>
<evidence type="ECO:0000313" key="9">
    <source>
        <dbReference type="Proteomes" id="UP000053237"/>
    </source>
</evidence>
<reference evidence="8 9" key="1">
    <citation type="submission" date="2012-05" db="EMBL/GenBank/DDBJ databases">
        <title>Recombination and specialization in a pathogen metapopulation.</title>
        <authorList>
            <person name="Gardiner A."/>
            <person name="Kemen E."/>
            <person name="Schultz-Larsen T."/>
            <person name="MacLean D."/>
            <person name="Van Oosterhout C."/>
            <person name="Jones J.D.G."/>
        </authorList>
    </citation>
    <scope>NUCLEOTIDE SEQUENCE [LARGE SCALE GENOMIC DNA]</scope>
    <source>
        <strain evidence="8 9">Ac Nc2</strain>
    </source>
</reference>
<dbReference type="NCBIfam" id="TIGR01460">
    <property type="entry name" value="HAD-SF-IIA"/>
    <property type="match status" value="1"/>
</dbReference>
<dbReference type="GO" id="GO:0005743">
    <property type="term" value="C:mitochondrial inner membrane"/>
    <property type="evidence" value="ECO:0007669"/>
    <property type="project" value="TreeGrafter"/>
</dbReference>
<dbReference type="InterPro" id="IPR023214">
    <property type="entry name" value="HAD_sf"/>
</dbReference>
<dbReference type="EMBL" id="CAIX01000030">
    <property type="protein sequence ID" value="CCI42127.1"/>
    <property type="molecule type" value="Genomic_DNA"/>
</dbReference>
<protein>
    <recommendedName>
        <fullName evidence="7">Membrane insertase YidC/Oxa/ALB C-terminal domain-containing protein</fullName>
    </recommendedName>
</protein>
<dbReference type="SUPFAM" id="SSF56784">
    <property type="entry name" value="HAD-like"/>
    <property type="match status" value="1"/>
</dbReference>
<comment type="caution">
    <text evidence="8">The sequence shown here is derived from an EMBL/GenBank/DDBJ whole genome shotgun (WGS) entry which is preliminary data.</text>
</comment>
<dbReference type="STRING" id="65357.A0A024G5T6"/>
<feature type="domain" description="Membrane insertase YidC/Oxa/ALB C-terminal" evidence="7">
    <location>
        <begin position="110"/>
        <end position="310"/>
    </location>
</feature>
<evidence type="ECO:0000256" key="2">
    <source>
        <dbReference type="ARBA" id="ARBA00022692"/>
    </source>
</evidence>
<evidence type="ECO:0000256" key="4">
    <source>
        <dbReference type="ARBA" id="ARBA00023136"/>
    </source>
</evidence>
<accession>A0A024G5T6</accession>
<dbReference type="Pfam" id="PF13344">
    <property type="entry name" value="Hydrolase_6"/>
    <property type="match status" value="1"/>
</dbReference>
<dbReference type="InterPro" id="IPR028055">
    <property type="entry name" value="YidC/Oxa/ALB_C"/>
</dbReference>
<evidence type="ECO:0000256" key="3">
    <source>
        <dbReference type="ARBA" id="ARBA00022989"/>
    </source>
</evidence>
<keyword evidence="9" id="KW-1185">Reference proteome</keyword>
<feature type="transmembrane region" description="Helical" evidence="6">
    <location>
        <begin position="231"/>
        <end position="253"/>
    </location>
</feature>
<dbReference type="InterPro" id="IPR001708">
    <property type="entry name" value="YidC/ALB3/OXA1/COX18"/>
</dbReference>
<dbReference type="InterPro" id="IPR036412">
    <property type="entry name" value="HAD-like_sf"/>
</dbReference>
<evidence type="ECO:0000256" key="1">
    <source>
        <dbReference type="ARBA" id="ARBA00004141"/>
    </source>
</evidence>
<name>A0A024G5T6_9STRA</name>
<evidence type="ECO:0000313" key="8">
    <source>
        <dbReference type="EMBL" id="CCI42127.1"/>
    </source>
</evidence>
<proteinExistence type="inferred from homology"/>
<keyword evidence="4 6" id="KW-0472">Membrane</keyword>
<dbReference type="AlphaFoldDB" id="A0A024G5T6"/>
<dbReference type="GO" id="GO:0032979">
    <property type="term" value="P:protein insertion into mitochondrial inner membrane from matrix"/>
    <property type="evidence" value="ECO:0007669"/>
    <property type="project" value="TreeGrafter"/>
</dbReference>
<evidence type="ECO:0000256" key="6">
    <source>
        <dbReference type="SAM" id="Phobius"/>
    </source>
</evidence>
<dbReference type="PANTHER" id="PTHR12428:SF65">
    <property type="entry name" value="CYTOCHROME C OXIDASE ASSEMBLY PROTEIN COX18, MITOCHONDRIAL"/>
    <property type="match status" value="1"/>
</dbReference>
<comment type="subcellular location">
    <subcellularLocation>
        <location evidence="1 5">Membrane</location>
        <topology evidence="1 5">Multi-pass membrane protein</topology>
    </subcellularLocation>
</comment>
<sequence length="686" mass="77104">MQHWRAPNLSFLSGNGHCIRTQLPSIRRLESTQLRFIKRISTRQSLAFNTSTIAKCPSVDFKDDYVYHALALSPLDVPVSDVVTKQESFFLVELSQSFIEALHSTAGLPWWAALSISGVLLRAALFPLFLVQVKSIQRMKDAGGDIRKLSSAIRYTRALSPAMDNIKQIELLKLAAKGYQIIFKKHNFFLLQTGLSSFIHIPAFVVMAYSAREMVRSGTFPGLETGGFGPWTNLMIPDDTFILPILASTLTYAGMELSLRNRSHLWTWLGRKFQLLPLLGLPFLVTLPQGIFFFWIASSSASLAQSYLMRTKRMQRFLRIQSGSSLHRNTLSANPSNKITFLPHSYDINETLWTLHSSSCGDAFKSTFGVAIDVDGVLIRGKVPIPGAASVLQGLQDRAIPHVIMTNAGGYVEERKAEQLSEILNYEIDPKKMCLSHSPMRKLAAKYKNELVLAVGKDCTDLSAVMKKYGFQNALTVGQLHNNFPKLYPDIPISSDAERLNMVQLELCKHQFAAVFVLIDPIYWGRELQIVMDVVCAQEGRLGDEGLRQQVPIYSACMDFQYMSDFHLPRYGAGAFRAVLEHLYHRTTGHHLEQTFYGKPEKTSFEYVEKLIDEQHENVERIYMIGDNPLTDIQGANGAGGRWKSLLTLSGMHVGPGNHKEHPAYRVVADVNEAFKFMLQDFSKGQ</sequence>
<dbReference type="PANTHER" id="PTHR12428">
    <property type="entry name" value="OXA1"/>
    <property type="match status" value="1"/>
</dbReference>
<dbReference type="OrthoDB" id="10251048at2759"/>
<dbReference type="Gene3D" id="3.40.50.1000">
    <property type="entry name" value="HAD superfamily/HAD-like"/>
    <property type="match status" value="2"/>
</dbReference>
<dbReference type="NCBIfam" id="TIGR01456">
    <property type="entry name" value="CECR5"/>
    <property type="match status" value="1"/>
</dbReference>
<gene>
    <name evidence="8" type="ORF">BN9_029110</name>
</gene>
<evidence type="ECO:0000259" key="7">
    <source>
        <dbReference type="Pfam" id="PF02096"/>
    </source>
</evidence>
<keyword evidence="3 6" id="KW-1133">Transmembrane helix</keyword>
<dbReference type="Proteomes" id="UP000053237">
    <property type="component" value="Unassembled WGS sequence"/>
</dbReference>
<dbReference type="InterPro" id="IPR006353">
    <property type="entry name" value="HAD-SF_hydro_IIA_CECR5"/>
</dbReference>
<dbReference type="InterPro" id="IPR006357">
    <property type="entry name" value="HAD-SF_hydro_IIA"/>
</dbReference>
<dbReference type="InParanoid" id="A0A024G5T6"/>